<accession>A0A8R7QLN7</accession>
<evidence type="ECO:0000256" key="1">
    <source>
        <dbReference type="SAM" id="MobiDB-lite"/>
    </source>
</evidence>
<organism evidence="2 3">
    <name type="scientific">Triticum urartu</name>
    <name type="common">Red wild einkorn</name>
    <name type="synonym">Crithodium urartu</name>
    <dbReference type="NCBI Taxonomy" id="4572"/>
    <lineage>
        <taxon>Eukaryota</taxon>
        <taxon>Viridiplantae</taxon>
        <taxon>Streptophyta</taxon>
        <taxon>Embryophyta</taxon>
        <taxon>Tracheophyta</taxon>
        <taxon>Spermatophyta</taxon>
        <taxon>Magnoliopsida</taxon>
        <taxon>Liliopsida</taxon>
        <taxon>Poales</taxon>
        <taxon>Poaceae</taxon>
        <taxon>BOP clade</taxon>
        <taxon>Pooideae</taxon>
        <taxon>Triticodae</taxon>
        <taxon>Triticeae</taxon>
        <taxon>Triticinae</taxon>
        <taxon>Triticum</taxon>
    </lineage>
</organism>
<evidence type="ECO:0000313" key="2">
    <source>
        <dbReference type="EnsemblPlants" id="TuG1812G0500005292.01.T01"/>
    </source>
</evidence>
<dbReference type="AlphaFoldDB" id="A0A8R7QLN7"/>
<feature type="region of interest" description="Disordered" evidence="1">
    <location>
        <begin position="96"/>
        <end position="137"/>
    </location>
</feature>
<dbReference type="EnsemblPlants" id="TuG1812G0500005292.01.T01">
    <property type="protein sequence ID" value="TuG1812G0500005292.01.T01"/>
    <property type="gene ID" value="TuG1812G0500005292.01"/>
</dbReference>
<dbReference type="Gramene" id="TuG1812G0500005292.01.T01">
    <property type="protein sequence ID" value="TuG1812G0500005292.01.T01"/>
    <property type="gene ID" value="TuG1812G0500005292.01"/>
</dbReference>
<feature type="compositionally biased region" description="Low complexity" evidence="1">
    <location>
        <begin position="96"/>
        <end position="105"/>
    </location>
</feature>
<feature type="compositionally biased region" description="Low complexity" evidence="1">
    <location>
        <begin position="120"/>
        <end position="136"/>
    </location>
</feature>
<reference evidence="2" key="2">
    <citation type="submission" date="2018-03" db="EMBL/GenBank/DDBJ databases">
        <title>The Triticum urartu genome reveals the dynamic nature of wheat genome evolution.</title>
        <authorList>
            <person name="Ling H."/>
            <person name="Ma B."/>
            <person name="Shi X."/>
            <person name="Liu H."/>
            <person name="Dong L."/>
            <person name="Sun H."/>
            <person name="Cao Y."/>
            <person name="Gao Q."/>
            <person name="Zheng S."/>
            <person name="Li Y."/>
            <person name="Yu Y."/>
            <person name="Du H."/>
            <person name="Qi M."/>
            <person name="Li Y."/>
            <person name="Yu H."/>
            <person name="Cui Y."/>
            <person name="Wang N."/>
            <person name="Chen C."/>
            <person name="Wu H."/>
            <person name="Zhao Y."/>
            <person name="Zhang J."/>
            <person name="Li Y."/>
            <person name="Zhou W."/>
            <person name="Zhang B."/>
            <person name="Hu W."/>
            <person name="Eijk M."/>
            <person name="Tang J."/>
            <person name="Witsenboer H."/>
            <person name="Zhao S."/>
            <person name="Li Z."/>
            <person name="Zhang A."/>
            <person name="Wang D."/>
            <person name="Liang C."/>
        </authorList>
    </citation>
    <scope>NUCLEOTIDE SEQUENCE [LARGE SCALE GENOMIC DNA]</scope>
    <source>
        <strain evidence="2">cv. G1812</strain>
    </source>
</reference>
<dbReference type="Proteomes" id="UP000015106">
    <property type="component" value="Chromosome 5"/>
</dbReference>
<feature type="region of interest" description="Disordered" evidence="1">
    <location>
        <begin position="1"/>
        <end position="81"/>
    </location>
</feature>
<feature type="compositionally biased region" description="Low complexity" evidence="1">
    <location>
        <begin position="33"/>
        <end position="58"/>
    </location>
</feature>
<sequence length="151" mass="15964">SRSSSSPSRGAAPTRSRRRHHRCPRRRRKIPRRCAWGSLGSATSGSSSPGASSGRATPCWPPPDPTTLTTAPPTGFASSEAWRRCARSSRTGCWFAAPSSPRSPSSAPPPSPCSAPTPSSPTCSPSSSSPATSSSRYLHQIQIFNPNCTYH</sequence>
<proteinExistence type="predicted"/>
<feature type="compositionally biased region" description="Low complexity" evidence="1">
    <location>
        <begin position="1"/>
        <end position="14"/>
    </location>
</feature>
<reference evidence="3" key="1">
    <citation type="journal article" date="2013" name="Nature">
        <title>Draft genome of the wheat A-genome progenitor Triticum urartu.</title>
        <authorList>
            <person name="Ling H.Q."/>
            <person name="Zhao S."/>
            <person name="Liu D."/>
            <person name="Wang J."/>
            <person name="Sun H."/>
            <person name="Zhang C."/>
            <person name="Fan H."/>
            <person name="Li D."/>
            <person name="Dong L."/>
            <person name="Tao Y."/>
            <person name="Gao C."/>
            <person name="Wu H."/>
            <person name="Li Y."/>
            <person name="Cui Y."/>
            <person name="Guo X."/>
            <person name="Zheng S."/>
            <person name="Wang B."/>
            <person name="Yu K."/>
            <person name="Liang Q."/>
            <person name="Yang W."/>
            <person name="Lou X."/>
            <person name="Chen J."/>
            <person name="Feng M."/>
            <person name="Jian J."/>
            <person name="Zhang X."/>
            <person name="Luo G."/>
            <person name="Jiang Y."/>
            <person name="Liu J."/>
            <person name="Wang Z."/>
            <person name="Sha Y."/>
            <person name="Zhang B."/>
            <person name="Wu H."/>
            <person name="Tang D."/>
            <person name="Shen Q."/>
            <person name="Xue P."/>
            <person name="Zou S."/>
            <person name="Wang X."/>
            <person name="Liu X."/>
            <person name="Wang F."/>
            <person name="Yang Y."/>
            <person name="An X."/>
            <person name="Dong Z."/>
            <person name="Zhang K."/>
            <person name="Zhang X."/>
            <person name="Luo M.C."/>
            <person name="Dvorak J."/>
            <person name="Tong Y."/>
            <person name="Wang J."/>
            <person name="Yang H."/>
            <person name="Li Z."/>
            <person name="Wang D."/>
            <person name="Zhang A."/>
            <person name="Wang J."/>
        </authorList>
    </citation>
    <scope>NUCLEOTIDE SEQUENCE</scope>
    <source>
        <strain evidence="3">cv. G1812</strain>
    </source>
</reference>
<keyword evidence="3" id="KW-1185">Reference proteome</keyword>
<feature type="compositionally biased region" description="Basic residues" evidence="1">
    <location>
        <begin position="15"/>
        <end position="32"/>
    </location>
</feature>
<name>A0A8R7QLN7_TRIUA</name>
<feature type="compositionally biased region" description="Pro residues" evidence="1">
    <location>
        <begin position="106"/>
        <end position="119"/>
    </location>
</feature>
<evidence type="ECO:0000313" key="3">
    <source>
        <dbReference type="Proteomes" id="UP000015106"/>
    </source>
</evidence>
<reference evidence="2" key="3">
    <citation type="submission" date="2022-06" db="UniProtKB">
        <authorList>
            <consortium name="EnsemblPlants"/>
        </authorList>
    </citation>
    <scope>IDENTIFICATION</scope>
</reference>
<protein>
    <submittedName>
        <fullName evidence="2">Uncharacterized protein</fullName>
    </submittedName>
</protein>